<evidence type="ECO:0000313" key="2">
    <source>
        <dbReference type="Proteomes" id="UP000291822"/>
    </source>
</evidence>
<dbReference type="RefSeq" id="WP_131409987.1">
    <property type="nucleotide sequence ID" value="NZ_SJTG01000002.1"/>
</dbReference>
<dbReference type="SUPFAM" id="SSF53335">
    <property type="entry name" value="S-adenosyl-L-methionine-dependent methyltransferases"/>
    <property type="match status" value="1"/>
</dbReference>
<reference evidence="1 2" key="1">
    <citation type="submission" date="2019-02" db="EMBL/GenBank/DDBJ databases">
        <title>Dyella amyloliquefaciens sp. nov., isolated from forest soil.</title>
        <authorList>
            <person name="Gao Z.-H."/>
            <person name="Qiu L.-H."/>
        </authorList>
    </citation>
    <scope>NUCLEOTIDE SEQUENCE [LARGE SCALE GENOMIC DNA]</scope>
    <source>
        <strain evidence="1 2">KACC 12747</strain>
    </source>
</reference>
<keyword evidence="1" id="KW-0489">Methyltransferase</keyword>
<dbReference type="Gene3D" id="3.40.50.150">
    <property type="entry name" value="Vaccinia Virus protein VP39"/>
    <property type="match status" value="1"/>
</dbReference>
<comment type="caution">
    <text evidence="1">The sequence shown here is derived from an EMBL/GenBank/DDBJ whole genome shotgun (WGS) entry which is preliminary data.</text>
</comment>
<accession>A0A4R0YX33</accession>
<gene>
    <name evidence="1" type="ORF">EZM97_20615</name>
</gene>
<dbReference type="Pfam" id="PF13578">
    <property type="entry name" value="Methyltransf_24"/>
    <property type="match status" value="1"/>
</dbReference>
<dbReference type="Proteomes" id="UP000291822">
    <property type="component" value="Unassembled WGS sequence"/>
</dbReference>
<proteinExistence type="predicted"/>
<name>A0A4R0YX33_9GAMM</name>
<dbReference type="GO" id="GO:0032259">
    <property type="term" value="P:methylation"/>
    <property type="evidence" value="ECO:0007669"/>
    <property type="project" value="UniProtKB-KW"/>
</dbReference>
<dbReference type="InterPro" id="IPR029063">
    <property type="entry name" value="SAM-dependent_MTases_sf"/>
</dbReference>
<evidence type="ECO:0000313" key="1">
    <source>
        <dbReference type="EMBL" id="TCI11212.1"/>
    </source>
</evidence>
<keyword evidence="2" id="KW-1185">Reference proteome</keyword>
<keyword evidence="1" id="KW-0808">Transferase</keyword>
<dbReference type="AlphaFoldDB" id="A0A4R0YX33"/>
<dbReference type="EMBL" id="SJTG01000002">
    <property type="protein sequence ID" value="TCI11212.1"/>
    <property type="molecule type" value="Genomic_DNA"/>
</dbReference>
<sequence>MMRLRRWAQDVLQEGAGLDVTRSSFYSPIVDRAEVRDRAISVWSPQTQSPTDMPGLDFRPDHQATLLAGPLGGYMRECRFAPDAPADGTAGYYPNNGQFGEMDARMLTGMLRHYAPRRVVEVGSGFSTIVMNDVVASHFRGAMSVTAIEPFPRPFLATLPHVQLVQSKVQDVGMATFEQLESGDVLFIDSSHVSKTGSDVNHLFFHVLPRLRPGVLIHIHDIWLPLEYPEQWVLTEARSWNEQYVLRALLTGSHLYDVELAGIYLSHFQRPLLEATLGDVSATIGVGSSFWIRKVG</sequence>
<dbReference type="GO" id="GO:0008168">
    <property type="term" value="F:methyltransferase activity"/>
    <property type="evidence" value="ECO:0007669"/>
    <property type="project" value="UniProtKB-KW"/>
</dbReference>
<protein>
    <submittedName>
        <fullName evidence="1">Class I SAM-dependent methyltransferase</fullName>
    </submittedName>
</protein>
<organism evidence="1 2">
    <name type="scientific">Dyella soli</name>
    <dbReference type="NCBI Taxonomy" id="522319"/>
    <lineage>
        <taxon>Bacteria</taxon>
        <taxon>Pseudomonadati</taxon>
        <taxon>Pseudomonadota</taxon>
        <taxon>Gammaproteobacteria</taxon>
        <taxon>Lysobacterales</taxon>
        <taxon>Rhodanobacteraceae</taxon>
        <taxon>Dyella</taxon>
    </lineage>
</organism>